<dbReference type="Gramene" id="TVU10494">
    <property type="protein sequence ID" value="TVU10494"/>
    <property type="gene ID" value="EJB05_44029"/>
</dbReference>
<evidence type="ECO:0000313" key="2">
    <source>
        <dbReference type="Proteomes" id="UP000324897"/>
    </source>
</evidence>
<comment type="caution">
    <text evidence="1">The sequence shown here is derived from an EMBL/GenBank/DDBJ whole genome shotgun (WGS) entry which is preliminary data.</text>
</comment>
<organism evidence="1 2">
    <name type="scientific">Eragrostis curvula</name>
    <name type="common">weeping love grass</name>
    <dbReference type="NCBI Taxonomy" id="38414"/>
    <lineage>
        <taxon>Eukaryota</taxon>
        <taxon>Viridiplantae</taxon>
        <taxon>Streptophyta</taxon>
        <taxon>Embryophyta</taxon>
        <taxon>Tracheophyta</taxon>
        <taxon>Spermatophyta</taxon>
        <taxon>Magnoliopsida</taxon>
        <taxon>Liliopsida</taxon>
        <taxon>Poales</taxon>
        <taxon>Poaceae</taxon>
        <taxon>PACMAD clade</taxon>
        <taxon>Chloridoideae</taxon>
        <taxon>Eragrostideae</taxon>
        <taxon>Eragrostidinae</taxon>
        <taxon>Eragrostis</taxon>
    </lineage>
</organism>
<proteinExistence type="predicted"/>
<keyword evidence="2" id="KW-1185">Reference proteome</keyword>
<dbReference type="Proteomes" id="UP000324897">
    <property type="component" value="Chromosome 3"/>
</dbReference>
<reference evidence="1 2" key="1">
    <citation type="journal article" date="2019" name="Sci. Rep.">
        <title>A high-quality genome of Eragrostis curvula grass provides insights into Poaceae evolution and supports new strategies to enhance forage quality.</title>
        <authorList>
            <person name="Carballo J."/>
            <person name="Santos B.A.C.M."/>
            <person name="Zappacosta D."/>
            <person name="Garbus I."/>
            <person name="Selva J.P."/>
            <person name="Gallo C.A."/>
            <person name="Diaz A."/>
            <person name="Albertini E."/>
            <person name="Caccamo M."/>
            <person name="Echenique V."/>
        </authorList>
    </citation>
    <scope>NUCLEOTIDE SEQUENCE [LARGE SCALE GENOMIC DNA]</scope>
    <source>
        <strain evidence="2">cv. Victoria</strain>
        <tissue evidence="1">Leaf</tissue>
    </source>
</reference>
<feature type="non-terminal residue" evidence="1">
    <location>
        <position position="206"/>
    </location>
</feature>
<name>A0A5J9TGU4_9POAL</name>
<evidence type="ECO:0000313" key="1">
    <source>
        <dbReference type="EMBL" id="TVU10494.1"/>
    </source>
</evidence>
<protein>
    <submittedName>
        <fullName evidence="1">Uncharacterized protein</fullName>
    </submittedName>
</protein>
<accession>A0A5J9TGU4</accession>
<feature type="non-terminal residue" evidence="1">
    <location>
        <position position="1"/>
    </location>
</feature>
<dbReference type="EMBL" id="RWGY01000039">
    <property type="protein sequence ID" value="TVU10494.1"/>
    <property type="molecule type" value="Genomic_DNA"/>
</dbReference>
<sequence length="206" mass="22027">RLLYGSRSRARLPLVAFPVLPRAPWCFVAPTVPLGLGVKAVAEAALAPSSLFPRRFASSAAAGIRPASVSSPIRRAGWCSDPPVGSISIYSFSVCSSAASHDGCFWVVFCAAPPFCSSSFSASLLPKCSGALVCSLKWFMSHYDISLFLVVYGVKEVSLFVLNFSSCCIIGLLLVNPGNCYMYTESATFFDLLDFGGAEVVHYLII</sequence>
<dbReference type="AlphaFoldDB" id="A0A5J9TGU4"/>
<gene>
    <name evidence="1" type="ORF">EJB05_44029</name>
</gene>